<reference evidence="1" key="1">
    <citation type="submission" date="2016-11" db="EMBL/GenBank/DDBJ databases">
        <title>The genome sequence of Colletotrichum cuscutae.</title>
        <authorList>
            <person name="Baroncelli R."/>
        </authorList>
    </citation>
    <scope>NUCLEOTIDE SEQUENCE</scope>
    <source>
        <strain evidence="1">IMI 304802</strain>
    </source>
</reference>
<keyword evidence="2" id="KW-1185">Reference proteome</keyword>
<organism evidence="1 2">
    <name type="scientific">Colletotrichum cuscutae</name>
    <dbReference type="NCBI Taxonomy" id="1209917"/>
    <lineage>
        <taxon>Eukaryota</taxon>
        <taxon>Fungi</taxon>
        <taxon>Dikarya</taxon>
        <taxon>Ascomycota</taxon>
        <taxon>Pezizomycotina</taxon>
        <taxon>Sordariomycetes</taxon>
        <taxon>Hypocreomycetidae</taxon>
        <taxon>Glomerellales</taxon>
        <taxon>Glomerellaceae</taxon>
        <taxon>Colletotrichum</taxon>
        <taxon>Colletotrichum acutatum species complex</taxon>
    </lineage>
</organism>
<accession>A0AAI9Y5V8</accession>
<comment type="caution">
    <text evidence="1">The sequence shown here is derived from an EMBL/GenBank/DDBJ whole genome shotgun (WGS) entry which is preliminary data.</text>
</comment>
<dbReference type="AlphaFoldDB" id="A0AAI9Y5V8"/>
<dbReference type="EMBL" id="MPDP01000113">
    <property type="protein sequence ID" value="KAK1479637.1"/>
    <property type="molecule type" value="Genomic_DNA"/>
</dbReference>
<protein>
    <recommendedName>
        <fullName evidence="3">HET domain-containing protein</fullName>
    </recommendedName>
</protein>
<evidence type="ECO:0000313" key="2">
    <source>
        <dbReference type="Proteomes" id="UP001239213"/>
    </source>
</evidence>
<dbReference type="PANTHER" id="PTHR33112">
    <property type="entry name" value="DOMAIN PROTEIN, PUTATIVE-RELATED"/>
    <property type="match status" value="1"/>
</dbReference>
<name>A0AAI9Y5V8_9PEZI</name>
<evidence type="ECO:0008006" key="3">
    <source>
        <dbReference type="Google" id="ProtNLM"/>
    </source>
</evidence>
<dbReference type="PANTHER" id="PTHR33112:SF16">
    <property type="entry name" value="HETEROKARYON INCOMPATIBILITY DOMAIN-CONTAINING PROTEIN"/>
    <property type="match status" value="1"/>
</dbReference>
<evidence type="ECO:0000313" key="1">
    <source>
        <dbReference type="EMBL" id="KAK1479637.1"/>
    </source>
</evidence>
<gene>
    <name evidence="1" type="ORF">CCUS01_04766</name>
</gene>
<proteinExistence type="predicted"/>
<dbReference type="Proteomes" id="UP001239213">
    <property type="component" value="Unassembled WGS sequence"/>
</dbReference>
<sequence>MDNDQDFTSEDEWSGRAYPYVPYGILEKDPQSLWYRTVNEYSRLRLSKEQDKMAALSGLAKQMQSLRPPEDRYLVGLWEKTLLSDLLWTQGWSYTAPNSRISRYPSWSWASSPYQVEWSRDFNISLKCTQVEATKVTTRGPSHMANCIEATITLKAPLLDATPLLTAAQAHIAASRESGDYESSSPFGHLYPDPYDAFITNLDHLYVHYYSSDSGSYIPHITPAETSGCFILLATSNRSLLDLSAIHVQKEQSSDCYKRVSLASVKHPTAKNKYPKNASTVRWLIEDPPTRSITLI</sequence>